<dbReference type="Proteomes" id="UP000308267">
    <property type="component" value="Unassembled WGS sequence"/>
</dbReference>
<name>A0A4S2KM74_OPIFE</name>
<evidence type="ECO:0000313" key="2">
    <source>
        <dbReference type="Proteomes" id="UP000308267"/>
    </source>
</evidence>
<dbReference type="AlphaFoldDB" id="A0A4S2KM74"/>
<proteinExistence type="predicted"/>
<comment type="caution">
    <text evidence="1">The sequence shown here is derived from an EMBL/GenBank/DDBJ whole genome shotgun (WGS) entry which is preliminary data.</text>
</comment>
<keyword evidence="2" id="KW-1185">Reference proteome</keyword>
<evidence type="ECO:0000313" key="1">
    <source>
        <dbReference type="EMBL" id="TGZ50376.1"/>
    </source>
</evidence>
<accession>A0A4S2KM74</accession>
<protein>
    <submittedName>
        <fullName evidence="1">Uncharacterized protein</fullName>
    </submittedName>
</protein>
<organism evidence="1 2">
    <name type="scientific">Opisthorchis felineus</name>
    <dbReference type="NCBI Taxonomy" id="147828"/>
    <lineage>
        <taxon>Eukaryota</taxon>
        <taxon>Metazoa</taxon>
        <taxon>Spiralia</taxon>
        <taxon>Lophotrochozoa</taxon>
        <taxon>Platyhelminthes</taxon>
        <taxon>Trematoda</taxon>
        <taxon>Digenea</taxon>
        <taxon>Opisthorchiida</taxon>
        <taxon>Opisthorchiata</taxon>
        <taxon>Opisthorchiidae</taxon>
        <taxon>Opisthorchis</taxon>
    </lineage>
</organism>
<dbReference type="EMBL" id="SJOL01010838">
    <property type="protein sequence ID" value="TGZ50376.1"/>
    <property type="molecule type" value="Genomic_DNA"/>
</dbReference>
<gene>
    <name evidence="1" type="ORF">CRM22_010786</name>
</gene>
<reference evidence="1 2" key="1">
    <citation type="journal article" date="2019" name="BMC Genomics">
        <title>New insights from Opisthorchis felineus genome: update on genomics of the epidemiologically important liver flukes.</title>
        <authorList>
            <person name="Ershov N.I."/>
            <person name="Mordvinov V.A."/>
            <person name="Prokhortchouk E.B."/>
            <person name="Pakharukova M.Y."/>
            <person name="Gunbin K.V."/>
            <person name="Ustyantsev K."/>
            <person name="Genaev M.A."/>
            <person name="Blinov A.G."/>
            <person name="Mazur A."/>
            <person name="Boulygina E."/>
            <person name="Tsygankova S."/>
            <person name="Khrameeva E."/>
            <person name="Chekanov N."/>
            <person name="Fan G."/>
            <person name="Xiao A."/>
            <person name="Zhang H."/>
            <person name="Xu X."/>
            <person name="Yang H."/>
            <person name="Solovyev V."/>
            <person name="Lee S.M."/>
            <person name="Liu X."/>
            <person name="Afonnikov D.A."/>
            <person name="Skryabin K.G."/>
        </authorList>
    </citation>
    <scope>NUCLEOTIDE SEQUENCE [LARGE SCALE GENOMIC DNA]</scope>
    <source>
        <strain evidence="1">AK-0245</strain>
        <tissue evidence="1">Whole organism</tissue>
    </source>
</reference>
<sequence>MILNSRYFCICKITDDCACKRSSNVQRSYTRLELNSYSVVECTVDHRVHLDNITETICLLPSSFDGQLQYYLNNPSASGSVIRPSTAITLLGYSSIHATTDYHGRPNLLAFSRTR</sequence>